<keyword evidence="3" id="KW-1185">Reference proteome</keyword>
<evidence type="ECO:0000256" key="1">
    <source>
        <dbReference type="SAM" id="MobiDB-lite"/>
    </source>
</evidence>
<name>A0A392UBD1_9FABA</name>
<dbReference type="Proteomes" id="UP000265520">
    <property type="component" value="Unassembled WGS sequence"/>
</dbReference>
<reference evidence="2 3" key="1">
    <citation type="journal article" date="2018" name="Front. Plant Sci.">
        <title>Red Clover (Trifolium pratense) and Zigzag Clover (T. medium) - A Picture of Genomic Similarities and Differences.</title>
        <authorList>
            <person name="Dluhosova J."/>
            <person name="Istvanek J."/>
            <person name="Nedelnik J."/>
            <person name="Repkova J."/>
        </authorList>
    </citation>
    <scope>NUCLEOTIDE SEQUENCE [LARGE SCALE GENOMIC DNA]</scope>
    <source>
        <strain evidence="3">cv. 10/8</strain>
        <tissue evidence="2">Leaf</tissue>
    </source>
</reference>
<evidence type="ECO:0000313" key="2">
    <source>
        <dbReference type="EMBL" id="MCI70831.1"/>
    </source>
</evidence>
<accession>A0A392UBD1</accession>
<protein>
    <submittedName>
        <fullName evidence="2">Uncharacterized protein</fullName>
    </submittedName>
</protein>
<feature type="non-terminal residue" evidence="2">
    <location>
        <position position="1"/>
    </location>
</feature>
<evidence type="ECO:0000313" key="3">
    <source>
        <dbReference type="Proteomes" id="UP000265520"/>
    </source>
</evidence>
<proteinExistence type="predicted"/>
<feature type="region of interest" description="Disordered" evidence="1">
    <location>
        <begin position="1"/>
        <end position="25"/>
    </location>
</feature>
<organism evidence="2 3">
    <name type="scientific">Trifolium medium</name>
    <dbReference type="NCBI Taxonomy" id="97028"/>
    <lineage>
        <taxon>Eukaryota</taxon>
        <taxon>Viridiplantae</taxon>
        <taxon>Streptophyta</taxon>
        <taxon>Embryophyta</taxon>
        <taxon>Tracheophyta</taxon>
        <taxon>Spermatophyta</taxon>
        <taxon>Magnoliopsida</taxon>
        <taxon>eudicotyledons</taxon>
        <taxon>Gunneridae</taxon>
        <taxon>Pentapetalae</taxon>
        <taxon>rosids</taxon>
        <taxon>fabids</taxon>
        <taxon>Fabales</taxon>
        <taxon>Fabaceae</taxon>
        <taxon>Papilionoideae</taxon>
        <taxon>50 kb inversion clade</taxon>
        <taxon>NPAAA clade</taxon>
        <taxon>Hologalegina</taxon>
        <taxon>IRL clade</taxon>
        <taxon>Trifolieae</taxon>
        <taxon>Trifolium</taxon>
    </lineage>
</organism>
<dbReference type="EMBL" id="LXQA010783751">
    <property type="protein sequence ID" value="MCI70831.1"/>
    <property type="molecule type" value="Genomic_DNA"/>
</dbReference>
<dbReference type="AlphaFoldDB" id="A0A392UBD1"/>
<comment type="caution">
    <text evidence="2">The sequence shown here is derived from an EMBL/GenBank/DDBJ whole genome shotgun (WGS) entry which is preliminary data.</text>
</comment>
<sequence length="25" mass="2619">DDAGKDKPKGSKKESDVKASTKAEV</sequence>